<dbReference type="InterPro" id="IPR050218">
    <property type="entry name" value="LptD"/>
</dbReference>
<sequence>MHLAAIWLIATSFVAQRSLAEGPDDSIRASGNTIYRWQIDGADASLLEGDCVLRHNAQEIRADRVLIVSDGPHGRVRNRLVIEGRRRNDGSVDPTPRTATCTTTDAPSLQAPNYRGKPDQRPFLFEFLPSGAIQAVGATPPTGASQHDDVLNQVQFTQPVPDPGVTDNPSTIPSPTLVPTLAPPTNSLAPLQPMAPSGGLPLATDSPPPMVFEDGATSGGTQFFFGGGSKSVEIDARGASHPPIIDSVLRPETNEQVILARGGVTIRVRDVSAQFDDGRFMNFGTVTISADRVVGWLPNLSHVFDGTADLSAAEGELYLEGDIVFRQGDNVIYADSMFYNVTRETGMVLDAEAITTVPEYQGVVRLKAEVLQQVARGNYRAFDAAVTSSRMGVPRYWLQSEQLEFFERTRTLIDPRTGLLVADKDPFVRSNNSFVFLGGIPIFYWPQFSTSLERPVFYVTDIKINNDSNFGTQVMLDWDVFQLFGIDNVPKGVDWEISTDYLSDRGPAFGTHLEYDLPGLFSIPGRTRGMLDVWGIHDSGRDRLGRDRLSLQPETKNRGRALLRHRQQLANDYEFIAQSGWLSDRNFLEQYLENEWDNDPDHVTGLRLRKYHHNQLFDLAANAQVNDFFQETERLPALNHYLFGGTFLQERLTWQMHNHASYSKLNVADAPIDPAEAANYFPLPGEVAGDGLVASTRQELSMGVPLGPFHFRPVASVEAAHYGEAADGESLTRLLGQAGLQFNFPMVRIDPTIQSSLLNMRGLAHKVDWTAEYWYADSDTDLDELPLYDRLDDNAQEQFRRRFIGTTFGGSLPSQFDPRTYAFRQGIQRGVASPSDVIADDLQQLRLGLHQRFQTKRGLPGRERIVDVMQLDFDTILFPKSDRDNFGEAVGPTTYDFRYHLGDRYSILSDGYIDFFDGGLRSISAGLRTSRPGVSDTYIGLLSLEGPISSTVLRTTYDYRMNEKWIFSGGMTYDFGNTGSVGQSYGLTRIGESMLLRVNINVDTGRDNVGVGFLIEPRFFARNLGNIGGGLIPPPGIEGLE</sequence>
<dbReference type="EMBL" id="CP036264">
    <property type="protein sequence ID" value="QEF96169.1"/>
    <property type="molecule type" value="Genomic_DNA"/>
</dbReference>
<organism evidence="2 3">
    <name type="scientific">Stieleria maiorica</name>
    <dbReference type="NCBI Taxonomy" id="2795974"/>
    <lineage>
        <taxon>Bacteria</taxon>
        <taxon>Pseudomonadati</taxon>
        <taxon>Planctomycetota</taxon>
        <taxon>Planctomycetia</taxon>
        <taxon>Pirellulales</taxon>
        <taxon>Pirellulaceae</taxon>
        <taxon>Stieleria</taxon>
    </lineage>
</organism>
<evidence type="ECO:0000313" key="3">
    <source>
        <dbReference type="Proteomes" id="UP000321353"/>
    </source>
</evidence>
<accession>A0A5B9M5S8</accession>
<proteinExistence type="predicted"/>
<gene>
    <name evidence="2" type="ORF">Mal15_01960</name>
</gene>
<dbReference type="PANTHER" id="PTHR30189:SF1">
    <property type="entry name" value="LPS-ASSEMBLY PROTEIN LPTD"/>
    <property type="match status" value="1"/>
</dbReference>
<evidence type="ECO:0000313" key="2">
    <source>
        <dbReference type="EMBL" id="QEF96169.1"/>
    </source>
</evidence>
<name>A0A5B9M5S8_9BACT</name>
<dbReference type="KEGG" id="smam:Mal15_01960"/>
<evidence type="ECO:0000256" key="1">
    <source>
        <dbReference type="SAM" id="MobiDB-lite"/>
    </source>
</evidence>
<dbReference type="AlphaFoldDB" id="A0A5B9M5S8"/>
<dbReference type="Proteomes" id="UP000321353">
    <property type="component" value="Chromosome"/>
</dbReference>
<dbReference type="RefSeq" id="WP_147866021.1">
    <property type="nucleotide sequence ID" value="NZ_CP036264.1"/>
</dbReference>
<protein>
    <recommendedName>
        <fullName evidence="4">LPS-assembly protein LptD</fullName>
    </recommendedName>
</protein>
<evidence type="ECO:0008006" key="4">
    <source>
        <dbReference type="Google" id="ProtNLM"/>
    </source>
</evidence>
<feature type="region of interest" description="Disordered" evidence="1">
    <location>
        <begin position="86"/>
        <end position="115"/>
    </location>
</feature>
<reference evidence="2 3" key="1">
    <citation type="submission" date="2019-02" db="EMBL/GenBank/DDBJ databases">
        <title>Planctomycetal bacteria perform biofilm scaping via a novel small molecule.</title>
        <authorList>
            <person name="Jeske O."/>
            <person name="Boedeker C."/>
            <person name="Wiegand S."/>
            <person name="Breitling P."/>
            <person name="Kallscheuer N."/>
            <person name="Jogler M."/>
            <person name="Rohde M."/>
            <person name="Petersen J."/>
            <person name="Medema M.H."/>
            <person name="Surup F."/>
            <person name="Jogler C."/>
        </authorList>
    </citation>
    <scope>NUCLEOTIDE SEQUENCE [LARGE SCALE GENOMIC DNA]</scope>
    <source>
        <strain evidence="2 3">Mal15</strain>
    </source>
</reference>
<feature type="compositionally biased region" description="Low complexity" evidence="1">
    <location>
        <begin position="93"/>
        <end position="107"/>
    </location>
</feature>
<dbReference type="PANTHER" id="PTHR30189">
    <property type="entry name" value="LPS-ASSEMBLY PROTEIN"/>
    <property type="match status" value="1"/>
</dbReference>
<dbReference type="GO" id="GO:1990351">
    <property type="term" value="C:transporter complex"/>
    <property type="evidence" value="ECO:0007669"/>
    <property type="project" value="TreeGrafter"/>
</dbReference>
<keyword evidence="3" id="KW-1185">Reference proteome</keyword>
<dbReference type="GO" id="GO:0009279">
    <property type="term" value="C:cell outer membrane"/>
    <property type="evidence" value="ECO:0007669"/>
    <property type="project" value="TreeGrafter"/>
</dbReference>